<keyword evidence="3" id="KW-0472">Membrane</keyword>
<gene>
    <name evidence="6" type="ORF">UPYG_G00182580</name>
</gene>
<comment type="similarity">
    <text evidence="1">Belongs to the Izumo family.</text>
</comment>
<evidence type="ECO:0000259" key="5">
    <source>
        <dbReference type="PROSITE" id="PS50835"/>
    </source>
</evidence>
<keyword evidence="3" id="KW-0812">Transmembrane</keyword>
<evidence type="ECO:0000313" key="7">
    <source>
        <dbReference type="Proteomes" id="UP001557470"/>
    </source>
</evidence>
<sequence>MEKAFMVLSFPNILCFMSLLCSIAVGRACLQCDPRVILLHEDYILAAATASVEDQIELKKILDQAYINYRTTSQQLSGGVIDLTTLYRASTEYQSEFHRFQNSQPKGLLTFQTIQIVEKGRNILEKHLQTIFQEGLCPNKCGLLHQRVMNCLSCQYNLHICPWTTSDCGEYPLVAGEGEQALLDCFLPWHRLVVGRPEYQYTWAPGMFSTANLTEADFRVLVVSQDSYIVLNQLTIEEGGVYRCILKDSTEAVLSCTYFLLNVTRSPVPTPRSLLILPSLSPGDEAPPLTQPPPELLLVIVAMVTAMSLAVSLGLAFKLMTLRRREAEKKGAK</sequence>
<feature type="signal peptide" evidence="4">
    <location>
        <begin position="1"/>
        <end position="28"/>
    </location>
</feature>
<name>A0ABD0WVQ6_UMBPY</name>
<evidence type="ECO:0000256" key="2">
    <source>
        <dbReference type="ARBA" id="ARBA00022729"/>
    </source>
</evidence>
<dbReference type="PROSITE" id="PS50835">
    <property type="entry name" value="IG_LIKE"/>
    <property type="match status" value="1"/>
</dbReference>
<evidence type="ECO:0000256" key="1">
    <source>
        <dbReference type="ARBA" id="ARBA00009633"/>
    </source>
</evidence>
<dbReference type="InterPro" id="IPR029389">
    <property type="entry name" value="IZUMO"/>
</dbReference>
<accession>A0ABD0WVQ6</accession>
<dbReference type="InterPro" id="IPR036179">
    <property type="entry name" value="Ig-like_dom_sf"/>
</dbReference>
<feature type="transmembrane region" description="Helical" evidence="3">
    <location>
        <begin position="296"/>
        <end position="320"/>
    </location>
</feature>
<dbReference type="PANTHER" id="PTHR35540">
    <property type="entry name" value="IZUMO SPERM-EGG FUSION PROTEIN 1"/>
    <property type="match status" value="1"/>
</dbReference>
<reference evidence="6 7" key="1">
    <citation type="submission" date="2024-06" db="EMBL/GenBank/DDBJ databases">
        <authorList>
            <person name="Pan Q."/>
            <person name="Wen M."/>
            <person name="Jouanno E."/>
            <person name="Zahm M."/>
            <person name="Klopp C."/>
            <person name="Cabau C."/>
            <person name="Louis A."/>
            <person name="Berthelot C."/>
            <person name="Parey E."/>
            <person name="Roest Crollius H."/>
            <person name="Montfort J."/>
            <person name="Robinson-Rechavi M."/>
            <person name="Bouchez O."/>
            <person name="Lampietro C."/>
            <person name="Lopez Roques C."/>
            <person name="Donnadieu C."/>
            <person name="Postlethwait J."/>
            <person name="Bobe J."/>
            <person name="Verreycken H."/>
            <person name="Guiguen Y."/>
        </authorList>
    </citation>
    <scope>NUCLEOTIDE SEQUENCE [LARGE SCALE GENOMIC DNA]</scope>
    <source>
        <strain evidence="6">Up_M1</strain>
        <tissue evidence="6">Testis</tissue>
    </source>
</reference>
<evidence type="ECO:0000256" key="4">
    <source>
        <dbReference type="SAM" id="SignalP"/>
    </source>
</evidence>
<dbReference type="InterPro" id="IPR032700">
    <property type="entry name" value="IZUMO1"/>
</dbReference>
<evidence type="ECO:0000256" key="3">
    <source>
        <dbReference type="SAM" id="Phobius"/>
    </source>
</evidence>
<feature type="domain" description="Ig-like" evidence="5">
    <location>
        <begin position="162"/>
        <end position="255"/>
    </location>
</feature>
<dbReference type="InterPro" id="IPR007110">
    <property type="entry name" value="Ig-like_dom"/>
</dbReference>
<comment type="caution">
    <text evidence="6">The sequence shown here is derived from an EMBL/GenBank/DDBJ whole genome shotgun (WGS) entry which is preliminary data.</text>
</comment>
<dbReference type="Pfam" id="PF16706">
    <property type="entry name" value="Izumo-Ig"/>
    <property type="match status" value="1"/>
</dbReference>
<dbReference type="AlphaFoldDB" id="A0ABD0WVQ6"/>
<dbReference type="InterPro" id="IPR032699">
    <property type="entry name" value="Izumo-Ig"/>
</dbReference>
<evidence type="ECO:0000313" key="6">
    <source>
        <dbReference type="EMBL" id="KAL0979238.1"/>
    </source>
</evidence>
<dbReference type="Pfam" id="PF15005">
    <property type="entry name" value="IZUMO"/>
    <property type="match status" value="1"/>
</dbReference>
<keyword evidence="7" id="KW-1185">Reference proteome</keyword>
<keyword evidence="3" id="KW-1133">Transmembrane helix</keyword>
<proteinExistence type="inferred from homology"/>
<organism evidence="6 7">
    <name type="scientific">Umbra pygmaea</name>
    <name type="common">Eastern mudminnow</name>
    <dbReference type="NCBI Taxonomy" id="75934"/>
    <lineage>
        <taxon>Eukaryota</taxon>
        <taxon>Metazoa</taxon>
        <taxon>Chordata</taxon>
        <taxon>Craniata</taxon>
        <taxon>Vertebrata</taxon>
        <taxon>Euteleostomi</taxon>
        <taxon>Actinopterygii</taxon>
        <taxon>Neopterygii</taxon>
        <taxon>Teleostei</taxon>
        <taxon>Protacanthopterygii</taxon>
        <taxon>Esociformes</taxon>
        <taxon>Umbridae</taxon>
        <taxon>Umbra</taxon>
    </lineage>
</organism>
<keyword evidence="2 4" id="KW-0732">Signal</keyword>
<dbReference type="EMBL" id="JAGEUA010000005">
    <property type="protein sequence ID" value="KAL0979238.1"/>
    <property type="molecule type" value="Genomic_DNA"/>
</dbReference>
<feature type="chain" id="PRO_5044783642" description="Ig-like domain-containing protein" evidence="4">
    <location>
        <begin position="29"/>
        <end position="333"/>
    </location>
</feature>
<dbReference type="SUPFAM" id="SSF48726">
    <property type="entry name" value="Immunoglobulin"/>
    <property type="match status" value="1"/>
</dbReference>
<protein>
    <recommendedName>
        <fullName evidence="5">Ig-like domain-containing protein</fullName>
    </recommendedName>
</protein>
<dbReference type="PANTHER" id="PTHR35540:SF1">
    <property type="entry name" value="IZUMO SPERM-EGG FUSION PROTEIN 1"/>
    <property type="match status" value="1"/>
</dbReference>
<dbReference type="Proteomes" id="UP001557470">
    <property type="component" value="Unassembled WGS sequence"/>
</dbReference>